<reference evidence="8" key="1">
    <citation type="journal article" date="2021" name="PeerJ">
        <title>Extensive microbial diversity within the chicken gut microbiome revealed by metagenomics and culture.</title>
        <authorList>
            <person name="Gilroy R."/>
            <person name="Ravi A."/>
            <person name="Getino M."/>
            <person name="Pursley I."/>
            <person name="Horton D.L."/>
            <person name="Alikhan N.F."/>
            <person name="Baker D."/>
            <person name="Gharbi K."/>
            <person name="Hall N."/>
            <person name="Watson M."/>
            <person name="Adriaenssens E.M."/>
            <person name="Foster-Nyarko E."/>
            <person name="Jarju S."/>
            <person name="Secka A."/>
            <person name="Antonio M."/>
            <person name="Oren A."/>
            <person name="Chaudhuri R.R."/>
            <person name="La Ragione R."/>
            <person name="Hildebrand F."/>
            <person name="Pallen M.J."/>
        </authorList>
    </citation>
    <scope>NUCLEOTIDE SEQUENCE</scope>
    <source>
        <strain evidence="8">B5_2728</strain>
    </source>
</reference>
<feature type="transmembrane region" description="Helical" evidence="7">
    <location>
        <begin position="41"/>
        <end position="62"/>
    </location>
</feature>
<feature type="transmembrane region" description="Helical" evidence="7">
    <location>
        <begin position="214"/>
        <end position="237"/>
    </location>
</feature>
<dbReference type="PANTHER" id="PTHR42865:SF7">
    <property type="entry name" value="PROTON_GLUTAMATE-ASPARTATE SYMPORTER"/>
    <property type="match status" value="1"/>
</dbReference>
<dbReference type="Pfam" id="PF00375">
    <property type="entry name" value="SDF"/>
    <property type="match status" value="1"/>
</dbReference>
<dbReference type="InterPro" id="IPR036458">
    <property type="entry name" value="Na:dicarbo_symporter_sf"/>
</dbReference>
<feature type="transmembrane region" description="Helical" evidence="7">
    <location>
        <begin position="179"/>
        <end position="202"/>
    </location>
</feature>
<dbReference type="PRINTS" id="PR00173">
    <property type="entry name" value="EDTRNSPORT"/>
</dbReference>
<keyword evidence="3" id="KW-1003">Cell membrane</keyword>
<comment type="caution">
    <text evidence="8">The sequence shown here is derived from an EMBL/GenBank/DDBJ whole genome shotgun (WGS) entry which is preliminary data.</text>
</comment>
<evidence type="ECO:0000313" key="8">
    <source>
        <dbReference type="EMBL" id="MBU3805991.1"/>
    </source>
</evidence>
<name>A0A948WRX0_9FIRM</name>
<keyword evidence="2" id="KW-0813">Transport</keyword>
<feature type="transmembrane region" description="Helical" evidence="7">
    <location>
        <begin position="141"/>
        <end position="158"/>
    </location>
</feature>
<comment type="subcellular location">
    <subcellularLocation>
        <location evidence="1">Cell membrane</location>
        <topology evidence="1">Multi-pass membrane protein</topology>
    </subcellularLocation>
</comment>
<evidence type="ECO:0000256" key="5">
    <source>
        <dbReference type="ARBA" id="ARBA00022989"/>
    </source>
</evidence>
<reference evidence="8" key="2">
    <citation type="submission" date="2021-04" db="EMBL/GenBank/DDBJ databases">
        <authorList>
            <person name="Gilroy R."/>
        </authorList>
    </citation>
    <scope>NUCLEOTIDE SEQUENCE</scope>
    <source>
        <strain evidence="8">B5_2728</strain>
    </source>
</reference>
<evidence type="ECO:0000256" key="2">
    <source>
        <dbReference type="ARBA" id="ARBA00022448"/>
    </source>
</evidence>
<feature type="transmembrane region" description="Helical" evidence="7">
    <location>
        <begin position="74"/>
        <end position="101"/>
    </location>
</feature>
<feature type="transmembrane region" description="Helical" evidence="7">
    <location>
        <begin position="12"/>
        <end position="29"/>
    </location>
</feature>
<feature type="transmembrane region" description="Helical" evidence="7">
    <location>
        <begin position="349"/>
        <end position="368"/>
    </location>
</feature>
<sequence>MKHIWNNYRSSFWLILSMLLGGAIGFVWGEGASVLQPVADTFLNLLYCSVVPLIFCSLSSAIARMTDLSKLKKIVSSFMVGTIGTGLVACLFMVGVCLLINPAEGAQLTFEEPTEPLTGSMNILAMFTVSDFTQLFSRTNLMALIVFTVLFAVALIQVGERAKPVVQTLEVLTDVVLKIIGLIMKIAPLGLGCYFAILMGSYGRQVVGPLSRAILLYLVVILVYFVVSQTVMAYIGAGRKGVKRWWQTCVPAAMTALGTCSSAASLPANMVQASQLGIPKQVADLVLPLGANLHKDGSCLIQVMKIAFLCSVFDIPFATPRNLILAVVVALVASLVVGGIPAGGYVAELFILSAFGFPAVSVPIMVLLGTITDALSTVVNVTGDTGLAMMVSRFVEGKNWMEDSHQPSEV</sequence>
<protein>
    <submittedName>
        <fullName evidence="8">Dicarboxylate/amino acid:cation symporter</fullName>
    </submittedName>
</protein>
<keyword evidence="6 7" id="KW-0472">Membrane</keyword>
<keyword evidence="5 7" id="KW-1133">Transmembrane helix</keyword>
<evidence type="ECO:0000256" key="3">
    <source>
        <dbReference type="ARBA" id="ARBA00022475"/>
    </source>
</evidence>
<dbReference type="InterPro" id="IPR001991">
    <property type="entry name" value="Na-dicarboxylate_symporter"/>
</dbReference>
<evidence type="ECO:0000256" key="1">
    <source>
        <dbReference type="ARBA" id="ARBA00004651"/>
    </source>
</evidence>
<keyword evidence="4 7" id="KW-0812">Transmembrane</keyword>
<accession>A0A948WRX0</accession>
<organism evidence="8 9">
    <name type="scientific">Candidatus Allofournierella pullistercoris</name>
    <dbReference type="NCBI Taxonomy" id="2838597"/>
    <lineage>
        <taxon>Bacteria</taxon>
        <taxon>Bacillati</taxon>
        <taxon>Bacillota</taxon>
        <taxon>Clostridia</taxon>
        <taxon>Eubacteriales</taxon>
        <taxon>Oscillospiraceae</taxon>
        <taxon>Allofournierella</taxon>
    </lineage>
</organism>
<dbReference type="GO" id="GO:0006835">
    <property type="term" value="P:dicarboxylic acid transport"/>
    <property type="evidence" value="ECO:0007669"/>
    <property type="project" value="TreeGrafter"/>
</dbReference>
<dbReference type="EMBL" id="JAHLFP010000028">
    <property type="protein sequence ID" value="MBU3805991.1"/>
    <property type="molecule type" value="Genomic_DNA"/>
</dbReference>
<evidence type="ECO:0000256" key="4">
    <source>
        <dbReference type="ARBA" id="ARBA00022692"/>
    </source>
</evidence>
<proteinExistence type="predicted"/>
<evidence type="ECO:0000256" key="6">
    <source>
        <dbReference type="ARBA" id="ARBA00023136"/>
    </source>
</evidence>
<feature type="transmembrane region" description="Helical" evidence="7">
    <location>
        <begin position="323"/>
        <end position="343"/>
    </location>
</feature>
<dbReference type="PANTHER" id="PTHR42865">
    <property type="entry name" value="PROTON/GLUTAMATE-ASPARTATE SYMPORTER"/>
    <property type="match status" value="1"/>
</dbReference>
<dbReference type="Gene3D" id="1.10.3860.10">
    <property type="entry name" value="Sodium:dicarboxylate symporter"/>
    <property type="match status" value="1"/>
</dbReference>
<dbReference type="GO" id="GO:0005886">
    <property type="term" value="C:plasma membrane"/>
    <property type="evidence" value="ECO:0007669"/>
    <property type="project" value="UniProtKB-SubCell"/>
</dbReference>
<dbReference type="Proteomes" id="UP000713596">
    <property type="component" value="Unassembled WGS sequence"/>
</dbReference>
<dbReference type="SUPFAM" id="SSF118215">
    <property type="entry name" value="Proton glutamate symport protein"/>
    <property type="match status" value="1"/>
</dbReference>
<evidence type="ECO:0000313" key="9">
    <source>
        <dbReference type="Proteomes" id="UP000713596"/>
    </source>
</evidence>
<gene>
    <name evidence="8" type="ORF">H9882_03765</name>
</gene>
<dbReference type="GO" id="GO:0015293">
    <property type="term" value="F:symporter activity"/>
    <property type="evidence" value="ECO:0007669"/>
    <property type="project" value="UniProtKB-KW"/>
</dbReference>
<evidence type="ECO:0000256" key="7">
    <source>
        <dbReference type="SAM" id="Phobius"/>
    </source>
</evidence>
<dbReference type="AlphaFoldDB" id="A0A948WRX0"/>